<evidence type="ECO:0000313" key="2">
    <source>
        <dbReference type="Proteomes" id="UP001055879"/>
    </source>
</evidence>
<dbReference type="EMBL" id="CM042063">
    <property type="protein sequence ID" value="KAI3666923.1"/>
    <property type="molecule type" value="Genomic_DNA"/>
</dbReference>
<reference evidence="2" key="1">
    <citation type="journal article" date="2022" name="Mol. Ecol. Resour.">
        <title>The genomes of chicory, endive, great burdock and yacon provide insights into Asteraceae palaeo-polyploidization history and plant inulin production.</title>
        <authorList>
            <person name="Fan W."/>
            <person name="Wang S."/>
            <person name="Wang H."/>
            <person name="Wang A."/>
            <person name="Jiang F."/>
            <person name="Liu H."/>
            <person name="Zhao H."/>
            <person name="Xu D."/>
            <person name="Zhang Y."/>
        </authorList>
    </citation>
    <scope>NUCLEOTIDE SEQUENCE [LARGE SCALE GENOMIC DNA]</scope>
    <source>
        <strain evidence="2">cv. Niubang</strain>
    </source>
</reference>
<evidence type="ECO:0000313" key="1">
    <source>
        <dbReference type="EMBL" id="KAI3666923.1"/>
    </source>
</evidence>
<gene>
    <name evidence="1" type="ORF">L6452_41964</name>
</gene>
<proteinExistence type="predicted"/>
<accession>A0ACB8XGY7</accession>
<name>A0ACB8XGY7_ARCLA</name>
<sequence length="939" mass="106291">MFRKKKTQENHHMVALTIVMMMMLVAIGADGTTEMQVGVILDMDSYIGKSSRVCISMALEDFYDDNNQSTVIIRPHYRDSENNDIQAASAAIDLLKNTEVMAILGPQQSSQAKFILDIAQKSKVPIISSATSSNLSPNAYNFFIHTAHSSSTQAQPIAAIIKSFGWREVMFIYEDSDFGRGLVPYLSDAMENITTQVILLPPSSSDDLIIQQLHNLKTMQTRVFVVHMLPTLASRFFKKADEAGMMTRGYAWIITDVLTILLSHLDPNDRKCMHGVIGMKPYIPQSKKLTHFHRRWRRRFHKEYPEMDKLFELDMFGIWWYDSVFALATSLQKVKTELSTTFTRPTKASTDLAAIGTSEMGAFLFSIIRNVTLKGLLSGNFHVINGQLQISAYEIVNLIGKEEKRIGFWNSKNGIISSHPSYNESMDYRTNKDDFGAIIWPGDTIEIPKGWEIPTSNDRKLRVGVPAKGGFVEFIQADIDPKTKKAKEVNGFCIDVFKAVVDALPYAIDYNFIPFENPDAQRSGDYNDLVYQLVREKFDMVVGDVTILRNRSLYVDFTTPYSESGVSMIVPVKVADEKNTWIFLRPLEMELWITTGAFFIYTGFVVWALEHRVNKEFRGPRNQQIGMIFWFSFSTLVFSHKEKMISNLSRFVVIVWVFVVLVLTSSYTASLASMLTIQSLEPTVSSISELKERGESVGYQDGSFVADMLKEMGFPEHKLKKYRTFKEYADALSSGSKHNGVSAIVDEIPYLKMLQAKNYNKYSMVGQTYKTAGFGFAFPQGSPMVADFSKAILKLIEGDTMRNISNKWNIGNEVQFSKKNNQVEPFDKLKLDSFKGLFLIAGLSSTCALVVFLLTFMYENKEILMSQGSIYQKFATIIRNFDEEKYQKSSRDSTTETVDDNRMCDEDHTIDSPTPTPSPSITVDHQAEGVVSPPNTRIQ</sequence>
<reference evidence="1 2" key="2">
    <citation type="journal article" date="2022" name="Mol. Ecol. Resour.">
        <title>The genomes of chicory, endive, great burdock and yacon provide insights into Asteraceae paleo-polyploidization history and plant inulin production.</title>
        <authorList>
            <person name="Fan W."/>
            <person name="Wang S."/>
            <person name="Wang H."/>
            <person name="Wang A."/>
            <person name="Jiang F."/>
            <person name="Liu H."/>
            <person name="Zhao H."/>
            <person name="Xu D."/>
            <person name="Zhang Y."/>
        </authorList>
    </citation>
    <scope>NUCLEOTIDE SEQUENCE [LARGE SCALE GENOMIC DNA]</scope>
    <source>
        <strain evidence="2">cv. Niubang</strain>
    </source>
</reference>
<dbReference type="Proteomes" id="UP001055879">
    <property type="component" value="Linkage Group LG17"/>
</dbReference>
<keyword evidence="2" id="KW-1185">Reference proteome</keyword>
<organism evidence="1 2">
    <name type="scientific">Arctium lappa</name>
    <name type="common">Greater burdock</name>
    <name type="synonym">Lappa major</name>
    <dbReference type="NCBI Taxonomy" id="4217"/>
    <lineage>
        <taxon>Eukaryota</taxon>
        <taxon>Viridiplantae</taxon>
        <taxon>Streptophyta</taxon>
        <taxon>Embryophyta</taxon>
        <taxon>Tracheophyta</taxon>
        <taxon>Spermatophyta</taxon>
        <taxon>Magnoliopsida</taxon>
        <taxon>eudicotyledons</taxon>
        <taxon>Gunneridae</taxon>
        <taxon>Pentapetalae</taxon>
        <taxon>asterids</taxon>
        <taxon>campanulids</taxon>
        <taxon>Asterales</taxon>
        <taxon>Asteraceae</taxon>
        <taxon>Carduoideae</taxon>
        <taxon>Cardueae</taxon>
        <taxon>Arctiinae</taxon>
        <taxon>Arctium</taxon>
    </lineage>
</organism>
<protein>
    <submittedName>
        <fullName evidence="1">Uncharacterized protein</fullName>
    </submittedName>
</protein>
<comment type="caution">
    <text evidence="1">The sequence shown here is derived from an EMBL/GenBank/DDBJ whole genome shotgun (WGS) entry which is preliminary data.</text>
</comment>